<dbReference type="EMBL" id="UYYB01022924">
    <property type="protein sequence ID" value="VDM71960.1"/>
    <property type="molecule type" value="Genomic_DNA"/>
</dbReference>
<organism evidence="1 2">
    <name type="scientific">Strongylus vulgaris</name>
    <name type="common">Blood worm</name>
    <dbReference type="NCBI Taxonomy" id="40348"/>
    <lineage>
        <taxon>Eukaryota</taxon>
        <taxon>Metazoa</taxon>
        <taxon>Ecdysozoa</taxon>
        <taxon>Nematoda</taxon>
        <taxon>Chromadorea</taxon>
        <taxon>Rhabditida</taxon>
        <taxon>Rhabditina</taxon>
        <taxon>Rhabditomorpha</taxon>
        <taxon>Strongyloidea</taxon>
        <taxon>Strongylidae</taxon>
        <taxon>Strongylus</taxon>
    </lineage>
</organism>
<keyword evidence="2" id="KW-1185">Reference proteome</keyword>
<dbReference type="AlphaFoldDB" id="A0A3P7IG73"/>
<evidence type="ECO:0000313" key="1">
    <source>
        <dbReference type="EMBL" id="VDM71960.1"/>
    </source>
</evidence>
<gene>
    <name evidence="1" type="ORF">SVUK_LOCUS6958</name>
</gene>
<name>A0A3P7IG73_STRVU</name>
<sequence>MEMVDPLLEVTEVVLHLDPLPGLDPLLDLNPLPLHQAATEAVWHPDPDLLLAAMEVA</sequence>
<accession>A0A3P7IG73</accession>
<proteinExistence type="predicted"/>
<protein>
    <submittedName>
        <fullName evidence="1">Uncharacterized protein</fullName>
    </submittedName>
</protein>
<reference evidence="1" key="1">
    <citation type="submission" date="2018-11" db="EMBL/GenBank/DDBJ databases">
        <authorList>
            <consortium name="Pathogen Informatics"/>
        </authorList>
    </citation>
    <scope>NUCLEOTIDE SEQUENCE [LARGE SCALE GENOMIC DNA]</scope>
</reference>
<dbReference type="Proteomes" id="UP000270094">
    <property type="component" value="Unassembled WGS sequence"/>
</dbReference>
<evidence type="ECO:0000313" key="2">
    <source>
        <dbReference type="Proteomes" id="UP000270094"/>
    </source>
</evidence>